<evidence type="ECO:0000313" key="2">
    <source>
        <dbReference type="Proteomes" id="UP000276133"/>
    </source>
</evidence>
<keyword evidence="2" id="KW-1185">Reference proteome</keyword>
<dbReference type="AlphaFoldDB" id="A0A3M7RMB3"/>
<accession>A0A3M7RMB3</accession>
<name>A0A3M7RMB3_BRAPC</name>
<reference evidence="1 2" key="1">
    <citation type="journal article" date="2018" name="Sci. Rep.">
        <title>Genomic signatures of local adaptation to the degree of environmental predictability in rotifers.</title>
        <authorList>
            <person name="Franch-Gras L."/>
            <person name="Hahn C."/>
            <person name="Garcia-Roger E.M."/>
            <person name="Carmona M.J."/>
            <person name="Serra M."/>
            <person name="Gomez A."/>
        </authorList>
    </citation>
    <scope>NUCLEOTIDE SEQUENCE [LARGE SCALE GENOMIC DNA]</scope>
    <source>
        <strain evidence="1">HYR1</strain>
    </source>
</reference>
<organism evidence="1 2">
    <name type="scientific">Brachionus plicatilis</name>
    <name type="common">Marine rotifer</name>
    <name type="synonym">Brachionus muelleri</name>
    <dbReference type="NCBI Taxonomy" id="10195"/>
    <lineage>
        <taxon>Eukaryota</taxon>
        <taxon>Metazoa</taxon>
        <taxon>Spiralia</taxon>
        <taxon>Gnathifera</taxon>
        <taxon>Rotifera</taxon>
        <taxon>Eurotatoria</taxon>
        <taxon>Monogononta</taxon>
        <taxon>Pseudotrocha</taxon>
        <taxon>Ploima</taxon>
        <taxon>Brachionidae</taxon>
        <taxon>Brachionus</taxon>
    </lineage>
</organism>
<evidence type="ECO:0000313" key="1">
    <source>
        <dbReference type="EMBL" id="RNA24676.1"/>
    </source>
</evidence>
<dbReference type="EMBL" id="REGN01003081">
    <property type="protein sequence ID" value="RNA24676.1"/>
    <property type="molecule type" value="Genomic_DNA"/>
</dbReference>
<gene>
    <name evidence="1" type="ORF">BpHYR1_014580</name>
</gene>
<proteinExistence type="predicted"/>
<sequence length="108" mass="12637">MFTNPVTRTRPPNRIKKKNFNNLINRIYSIDTFSDRELNALYSELLKNFYNRSKRPKTKCRTAAVVSGTNMSVDITTKLGKLKEKINLFQSNYLTCHVNGKIKLFQFE</sequence>
<dbReference type="Proteomes" id="UP000276133">
    <property type="component" value="Unassembled WGS sequence"/>
</dbReference>
<protein>
    <submittedName>
        <fullName evidence="1">Uncharacterized protein</fullName>
    </submittedName>
</protein>
<comment type="caution">
    <text evidence="1">The sequence shown here is derived from an EMBL/GenBank/DDBJ whole genome shotgun (WGS) entry which is preliminary data.</text>
</comment>